<dbReference type="EMBL" id="NPBY01000051">
    <property type="protein sequence ID" value="PAD74707.1"/>
    <property type="molecule type" value="Genomic_DNA"/>
</dbReference>
<dbReference type="Proteomes" id="UP000215596">
    <property type="component" value="Unassembled WGS sequence"/>
</dbReference>
<keyword evidence="1" id="KW-0812">Transmembrane</keyword>
<dbReference type="OrthoDB" id="2664672at2"/>
<evidence type="ECO:0000313" key="2">
    <source>
        <dbReference type="EMBL" id="MUG67984.1"/>
    </source>
</evidence>
<sequence length="123" mass="14309">MLMVIYGFFLLIWSVIVILYYMWTSLFWSLILRAQKLENEGKLFISRFVSLLSVILNIFLLKIICDYTDTPSLFHVTKITSACFTAALIYIVVLGIATIPFIRKDGTDMLKQAIYGKKKKKKW</sequence>
<feature type="transmembrane region" description="Helical" evidence="1">
    <location>
        <begin position="79"/>
        <end position="102"/>
    </location>
</feature>
<evidence type="ECO:0000313" key="4">
    <source>
        <dbReference type="Proteomes" id="UP000215596"/>
    </source>
</evidence>
<organism evidence="3 4">
    <name type="scientific">Paenibacillus campinasensis</name>
    <dbReference type="NCBI Taxonomy" id="66347"/>
    <lineage>
        <taxon>Bacteria</taxon>
        <taxon>Bacillati</taxon>
        <taxon>Bacillota</taxon>
        <taxon>Bacilli</taxon>
        <taxon>Bacillales</taxon>
        <taxon>Paenibacillaceae</taxon>
        <taxon>Paenibacillus</taxon>
    </lineage>
</organism>
<proteinExistence type="predicted"/>
<dbReference type="RefSeq" id="WP_095266439.1">
    <property type="nucleotide sequence ID" value="NZ_NPBY01000051.1"/>
</dbReference>
<keyword evidence="1" id="KW-1133">Transmembrane helix</keyword>
<keyword evidence="1" id="KW-0472">Membrane</keyword>
<dbReference type="Proteomes" id="UP000435177">
    <property type="component" value="Unassembled WGS sequence"/>
</dbReference>
<comment type="caution">
    <text evidence="3">The sequence shown here is derived from an EMBL/GenBank/DDBJ whole genome shotgun (WGS) entry which is preliminary data.</text>
</comment>
<evidence type="ECO:0000256" key="1">
    <source>
        <dbReference type="SAM" id="Phobius"/>
    </source>
</evidence>
<accession>A0A268ENK8</accession>
<evidence type="ECO:0000313" key="5">
    <source>
        <dbReference type="Proteomes" id="UP000435177"/>
    </source>
</evidence>
<dbReference type="EMBL" id="WOAA01000020">
    <property type="protein sequence ID" value="MUG67984.1"/>
    <property type="molecule type" value="Genomic_DNA"/>
</dbReference>
<reference evidence="2 5" key="2">
    <citation type="submission" date="2019-11" db="EMBL/GenBank/DDBJ databases">
        <title>Draft genome sequences of five Paenibacillus species of dairy origin.</title>
        <authorList>
            <person name="Olajide A.M."/>
            <person name="Chen S."/>
            <person name="Lapointe G."/>
        </authorList>
    </citation>
    <scope>NUCLEOTIDE SEQUENCE [LARGE SCALE GENOMIC DNA]</scope>
    <source>
        <strain evidence="2 5">3CS1</strain>
    </source>
</reference>
<evidence type="ECO:0000313" key="3">
    <source>
        <dbReference type="EMBL" id="PAD74707.1"/>
    </source>
</evidence>
<protein>
    <submittedName>
        <fullName evidence="3">Uncharacterized protein</fullName>
    </submittedName>
</protein>
<keyword evidence="5" id="KW-1185">Reference proteome</keyword>
<feature type="transmembrane region" description="Helical" evidence="1">
    <location>
        <begin position="6"/>
        <end position="32"/>
    </location>
</feature>
<reference evidence="3 4" key="1">
    <citation type="submission" date="2017-07" db="EMBL/GenBank/DDBJ databases">
        <title>Isolation and whole genome analysis of endospore-forming bacteria from heroin.</title>
        <authorList>
            <person name="Kalinowski J."/>
            <person name="Ahrens B."/>
            <person name="Al-Dilaimi A."/>
            <person name="Winkler A."/>
            <person name="Wibberg D."/>
            <person name="Schleenbecker U."/>
            <person name="Ruckert C."/>
            <person name="Wolfel R."/>
            <person name="Grass G."/>
        </authorList>
    </citation>
    <scope>NUCLEOTIDE SEQUENCE [LARGE SCALE GENOMIC DNA]</scope>
    <source>
        <strain evidence="3 4">7537-G1</strain>
    </source>
</reference>
<name>A0A268ENK8_9BACL</name>
<gene>
    <name evidence="3" type="ORF">CHH67_17185</name>
    <name evidence="2" type="ORF">GNP94_18515</name>
</gene>
<dbReference type="AlphaFoldDB" id="A0A268ENK8"/>
<feature type="transmembrane region" description="Helical" evidence="1">
    <location>
        <begin position="44"/>
        <end position="64"/>
    </location>
</feature>